<evidence type="ECO:0000313" key="1">
    <source>
        <dbReference type="EMBL" id="MBB5227146.1"/>
    </source>
</evidence>
<sequence length="122" mass="13258">MACFLIPLGEALVLTVAKKLAFKKNADSVIKARLGNLEKMLYGGSFLLAIEHIYHGEVVLYPPFLTAMKNPEDIPEMLHEMATVGVSMAVVVTVAWAIAEVTAHFINKKQENSSLQGASLCV</sequence>
<dbReference type="RefSeq" id="WP_260309240.1">
    <property type="nucleotide sequence ID" value="NZ_JACHFQ010000008.1"/>
</dbReference>
<reference evidence="1 2" key="1">
    <citation type="submission" date="2020-08" db="EMBL/GenBank/DDBJ databases">
        <title>Genomic Encyclopedia of Type Strains, Phase IV (KMG-IV): sequencing the most valuable type-strain genomes for metagenomic binning, comparative biology and taxonomic classification.</title>
        <authorList>
            <person name="Goeker M."/>
        </authorList>
    </citation>
    <scope>NUCLEOTIDE SEQUENCE [LARGE SCALE GENOMIC DNA]</scope>
    <source>
        <strain evidence="1 2">DSM 103462</strain>
    </source>
</reference>
<dbReference type="AlphaFoldDB" id="A0A7W8LN19"/>
<keyword evidence="2" id="KW-1185">Reference proteome</keyword>
<proteinExistence type="predicted"/>
<dbReference type="Proteomes" id="UP000518887">
    <property type="component" value="Unassembled WGS sequence"/>
</dbReference>
<organism evidence="1 2">
    <name type="scientific">Treponema ruminis</name>
    <dbReference type="NCBI Taxonomy" id="744515"/>
    <lineage>
        <taxon>Bacteria</taxon>
        <taxon>Pseudomonadati</taxon>
        <taxon>Spirochaetota</taxon>
        <taxon>Spirochaetia</taxon>
        <taxon>Spirochaetales</taxon>
        <taxon>Treponemataceae</taxon>
        <taxon>Treponema</taxon>
    </lineage>
</organism>
<gene>
    <name evidence="1" type="ORF">HNP76_002542</name>
</gene>
<comment type="caution">
    <text evidence="1">The sequence shown here is derived from an EMBL/GenBank/DDBJ whole genome shotgun (WGS) entry which is preliminary data.</text>
</comment>
<protein>
    <submittedName>
        <fullName evidence="1">Uncharacterized protein</fullName>
    </submittedName>
</protein>
<name>A0A7W8LN19_9SPIR</name>
<dbReference type="EMBL" id="JACHFQ010000008">
    <property type="protein sequence ID" value="MBB5227146.1"/>
    <property type="molecule type" value="Genomic_DNA"/>
</dbReference>
<evidence type="ECO:0000313" key="2">
    <source>
        <dbReference type="Proteomes" id="UP000518887"/>
    </source>
</evidence>
<accession>A0A7W8LN19</accession>